<dbReference type="GO" id="GO:0003774">
    <property type="term" value="F:cytoskeletal motor activity"/>
    <property type="evidence" value="ECO:0007669"/>
    <property type="project" value="InterPro"/>
</dbReference>
<dbReference type="GO" id="GO:0009431">
    <property type="term" value="C:bacterial-type flagellum basal body, MS ring"/>
    <property type="evidence" value="ECO:0007669"/>
    <property type="project" value="InterPro"/>
</dbReference>
<feature type="domain" description="Flagellar M-ring N-terminal" evidence="4">
    <location>
        <begin position="46"/>
        <end position="220"/>
    </location>
</feature>
<organism evidence="5 6">
    <name type="scientific">Marinisporobacter balticus</name>
    <dbReference type="NCBI Taxonomy" id="2018667"/>
    <lineage>
        <taxon>Bacteria</taxon>
        <taxon>Bacillati</taxon>
        <taxon>Bacillota</taxon>
        <taxon>Clostridia</taxon>
        <taxon>Peptostreptococcales</taxon>
        <taxon>Thermotaleaceae</taxon>
        <taxon>Marinisporobacter</taxon>
    </lineage>
</organism>
<dbReference type="PANTHER" id="PTHR30046">
    <property type="entry name" value="FLAGELLAR M-RING PROTEIN"/>
    <property type="match status" value="1"/>
</dbReference>
<feature type="transmembrane region" description="Helical" evidence="3">
    <location>
        <begin position="27"/>
        <end position="45"/>
    </location>
</feature>
<dbReference type="GO" id="GO:0016020">
    <property type="term" value="C:membrane"/>
    <property type="evidence" value="ECO:0007669"/>
    <property type="project" value="UniProtKB-SubCell"/>
</dbReference>
<dbReference type="RefSeq" id="WP_132241749.1">
    <property type="nucleotide sequence ID" value="NZ_SLWV01000001.1"/>
</dbReference>
<dbReference type="NCBIfam" id="TIGR00206">
    <property type="entry name" value="fliF"/>
    <property type="match status" value="1"/>
</dbReference>
<dbReference type="Pfam" id="PF01514">
    <property type="entry name" value="YscJ_FliF"/>
    <property type="match status" value="1"/>
</dbReference>
<evidence type="ECO:0000256" key="3">
    <source>
        <dbReference type="SAM" id="Phobius"/>
    </source>
</evidence>
<dbReference type="Gene3D" id="3.30.300.30">
    <property type="match status" value="1"/>
</dbReference>
<gene>
    <name evidence="5" type="ORF">EV214_101187</name>
</gene>
<evidence type="ECO:0000313" key="6">
    <source>
        <dbReference type="Proteomes" id="UP000294919"/>
    </source>
</evidence>
<dbReference type="EMBL" id="SLWV01000001">
    <property type="protein sequence ID" value="TCO79953.1"/>
    <property type="molecule type" value="Genomic_DNA"/>
</dbReference>
<comment type="caution">
    <text evidence="5">The sequence shown here is derived from an EMBL/GenBank/DDBJ whole genome shotgun (WGS) entry which is preliminary data.</text>
</comment>
<comment type="subcellular location">
    <subcellularLocation>
        <location evidence="1">Membrane</location>
    </subcellularLocation>
</comment>
<keyword evidence="2 3" id="KW-0472">Membrane</keyword>
<accession>A0A4R2L122</accession>
<keyword evidence="3" id="KW-1133">Transmembrane helix</keyword>
<dbReference type="Proteomes" id="UP000294919">
    <property type="component" value="Unassembled WGS sequence"/>
</dbReference>
<proteinExistence type="predicted"/>
<evidence type="ECO:0000313" key="5">
    <source>
        <dbReference type="EMBL" id="TCO79953.1"/>
    </source>
</evidence>
<dbReference type="PANTHER" id="PTHR30046:SF0">
    <property type="entry name" value="FLAGELLAR M-RING PROTEIN"/>
    <property type="match status" value="1"/>
</dbReference>
<sequence>MGNTLEQMKEQLNEFYKKLDKKQKIKIGVSGLLIIISMALLLTFTSEPEYVTLFSELEPKNVGEITAKLDEMTIPWKNNETGTSILVPKEYKNKAQANLAVAGLPKGNFSYEQMLDNSSITMTNEERKKRFVIAQMNALARTIEEIDGIKKAMVNLTVAEDTNFLMNDQKSKASVFVEVESGKTLSKEQVDGVVMLVSNGVKSLEPENISVVDNRGQVLNKETDGNTFDASTQLGLQQQVKNELQESITQFLATVYGTGNVAVMVNVKLDFDSEITDMKEFAPPYSR</sequence>
<keyword evidence="6" id="KW-1185">Reference proteome</keyword>
<dbReference type="InterPro" id="IPR000067">
    <property type="entry name" value="FlgMring_FliF"/>
</dbReference>
<evidence type="ECO:0000256" key="1">
    <source>
        <dbReference type="ARBA" id="ARBA00004370"/>
    </source>
</evidence>
<dbReference type="InterPro" id="IPR043427">
    <property type="entry name" value="YscJ/FliF"/>
</dbReference>
<dbReference type="InterPro" id="IPR006182">
    <property type="entry name" value="FliF_N_dom"/>
</dbReference>
<reference evidence="5 6" key="1">
    <citation type="submission" date="2019-03" db="EMBL/GenBank/DDBJ databases">
        <title>Genomic Encyclopedia of Type Strains, Phase IV (KMG-IV): sequencing the most valuable type-strain genomes for metagenomic binning, comparative biology and taxonomic classification.</title>
        <authorList>
            <person name="Goeker M."/>
        </authorList>
    </citation>
    <scope>NUCLEOTIDE SEQUENCE [LARGE SCALE GENOMIC DNA]</scope>
    <source>
        <strain evidence="5 6">DSM 102940</strain>
    </source>
</reference>
<keyword evidence="5" id="KW-0282">Flagellum</keyword>
<dbReference type="PRINTS" id="PR01009">
    <property type="entry name" value="FLGMRINGFLIF"/>
</dbReference>
<keyword evidence="3" id="KW-0812">Transmembrane</keyword>
<dbReference type="OrthoDB" id="9807026at2"/>
<keyword evidence="5" id="KW-0969">Cilium</keyword>
<dbReference type="InterPro" id="IPR045851">
    <property type="entry name" value="AMP-bd_C_sf"/>
</dbReference>
<dbReference type="AlphaFoldDB" id="A0A4R2L122"/>
<keyword evidence="5" id="KW-0966">Cell projection</keyword>
<evidence type="ECO:0000256" key="2">
    <source>
        <dbReference type="ARBA" id="ARBA00023136"/>
    </source>
</evidence>
<name>A0A4R2L122_9FIRM</name>
<evidence type="ECO:0000259" key="4">
    <source>
        <dbReference type="Pfam" id="PF01514"/>
    </source>
</evidence>
<dbReference type="GO" id="GO:0071973">
    <property type="term" value="P:bacterial-type flagellum-dependent cell motility"/>
    <property type="evidence" value="ECO:0007669"/>
    <property type="project" value="InterPro"/>
</dbReference>
<protein>
    <submittedName>
        <fullName evidence="5">Flagellar basal-body M-ring protein/flagellar hook-basal body protein fliF</fullName>
    </submittedName>
</protein>